<dbReference type="PANTHER" id="PTHR47099:SF1">
    <property type="entry name" value="METHYLCOBAMIDE:COM METHYLTRANSFERASE MTBA"/>
    <property type="match status" value="1"/>
</dbReference>
<dbReference type="AlphaFoldDB" id="A0A7C1JMM3"/>
<dbReference type="InterPro" id="IPR038071">
    <property type="entry name" value="UROD/MetE-like_sf"/>
</dbReference>
<dbReference type="SUPFAM" id="SSF51726">
    <property type="entry name" value="UROD/MetE-like"/>
    <property type="match status" value="1"/>
</dbReference>
<gene>
    <name evidence="2" type="ORF">ENQ20_00965</name>
</gene>
<dbReference type="PANTHER" id="PTHR47099">
    <property type="entry name" value="METHYLCOBAMIDE:COM METHYLTRANSFERASE MTBA"/>
    <property type="match status" value="1"/>
</dbReference>
<dbReference type="InterPro" id="IPR000257">
    <property type="entry name" value="Uroporphyrinogen_deCOase"/>
</dbReference>
<dbReference type="GO" id="GO:0004853">
    <property type="term" value="F:uroporphyrinogen decarboxylase activity"/>
    <property type="evidence" value="ECO:0007669"/>
    <property type="project" value="InterPro"/>
</dbReference>
<organism evidence="2">
    <name type="scientific">Caldilinea aerophila</name>
    <dbReference type="NCBI Taxonomy" id="133453"/>
    <lineage>
        <taxon>Bacteria</taxon>
        <taxon>Bacillati</taxon>
        <taxon>Chloroflexota</taxon>
        <taxon>Caldilineae</taxon>
        <taxon>Caldilineales</taxon>
        <taxon>Caldilineaceae</taxon>
        <taxon>Caldilinea</taxon>
    </lineage>
</organism>
<name>A0A7C1JMM3_9CHLR</name>
<accession>A0A7C1JMM3</accession>
<proteinExistence type="predicted"/>
<evidence type="ECO:0000259" key="1">
    <source>
        <dbReference type="Pfam" id="PF01208"/>
    </source>
</evidence>
<evidence type="ECO:0000313" key="2">
    <source>
        <dbReference type="EMBL" id="HDX30045.1"/>
    </source>
</evidence>
<reference evidence="2" key="1">
    <citation type="journal article" date="2020" name="mSystems">
        <title>Genome- and Community-Level Interaction Insights into Carbon Utilization and Element Cycling Functions of Hydrothermarchaeota in Hydrothermal Sediment.</title>
        <authorList>
            <person name="Zhou Z."/>
            <person name="Liu Y."/>
            <person name="Xu W."/>
            <person name="Pan J."/>
            <person name="Luo Z.H."/>
            <person name="Li M."/>
        </authorList>
    </citation>
    <scope>NUCLEOTIDE SEQUENCE [LARGE SCALE GENOMIC DNA]</scope>
    <source>
        <strain evidence="2">SpSt-289</strain>
    </source>
</reference>
<dbReference type="EMBL" id="DSMG01000011">
    <property type="protein sequence ID" value="HDX30045.1"/>
    <property type="molecule type" value="Genomic_DNA"/>
</dbReference>
<feature type="domain" description="Uroporphyrinogen decarboxylase (URO-D)" evidence="1">
    <location>
        <begin position="8"/>
        <end position="345"/>
    </location>
</feature>
<protein>
    <recommendedName>
        <fullName evidence="1">Uroporphyrinogen decarboxylase (URO-D) domain-containing protein</fullName>
    </recommendedName>
</protein>
<dbReference type="GO" id="GO:0006779">
    <property type="term" value="P:porphyrin-containing compound biosynthetic process"/>
    <property type="evidence" value="ECO:0007669"/>
    <property type="project" value="InterPro"/>
</dbReference>
<sequence>MTMAGLSKRERVEAALRGEEVDRPPVAAWRHFIPAERQPSTLAQASLQDFFTFDWDWLKVNPRATYYAEAWGNRYDFERYSGVFPALLEGPLNTSADLEKIRPLSGVDGVFAEHIELVRLIQEGIQGAHFVQTIFSPLSVLAFLSARPKTHTQDATMQAQYEGLRRLLDENPQGVHAALENIAVTLARYAAAVVEAGASGIFFAIVKLAREGVLTREEYATFGKPYDLKVLAAVQGAAFNLLHVCGPAVYFDLVTDYPVHAINWASVNQRNPTIAEARHQTDKALIGGVDEAGALQHGTPEEVLAEARAAIEAGRGGRFLLAPGCGVAMDVPPANLHALRRSVEQV</sequence>
<dbReference type="InterPro" id="IPR052024">
    <property type="entry name" value="Methanogen_methyltrans"/>
</dbReference>
<dbReference type="Pfam" id="PF01208">
    <property type="entry name" value="URO-D"/>
    <property type="match status" value="1"/>
</dbReference>
<comment type="caution">
    <text evidence="2">The sequence shown here is derived from an EMBL/GenBank/DDBJ whole genome shotgun (WGS) entry which is preliminary data.</text>
</comment>
<dbReference type="Gene3D" id="3.20.20.210">
    <property type="match status" value="1"/>
</dbReference>